<keyword evidence="4" id="KW-0808">Transferase</keyword>
<evidence type="ECO:0000313" key="5">
    <source>
        <dbReference type="Proteomes" id="UP000034329"/>
    </source>
</evidence>
<dbReference type="PANTHER" id="PTHR10513">
    <property type="entry name" value="DEOXYNUCLEOSIDE KINASE"/>
    <property type="match status" value="1"/>
</dbReference>
<accession>A0A0G1MP77</accession>
<dbReference type="GO" id="GO:0005737">
    <property type="term" value="C:cytoplasm"/>
    <property type="evidence" value="ECO:0007669"/>
    <property type="project" value="TreeGrafter"/>
</dbReference>
<dbReference type="Proteomes" id="UP000034329">
    <property type="component" value="Unassembled WGS sequence"/>
</dbReference>
<name>A0A0G1MP77_9BACT</name>
<dbReference type="SUPFAM" id="SSF52540">
    <property type="entry name" value="P-loop containing nucleoside triphosphate hydrolases"/>
    <property type="match status" value="1"/>
</dbReference>
<dbReference type="AlphaFoldDB" id="A0A0G1MP77"/>
<dbReference type="PANTHER" id="PTHR10513:SF35">
    <property type="entry name" value="DEOXYADENOSINE KINASE"/>
    <property type="match status" value="1"/>
</dbReference>
<dbReference type="InterPro" id="IPR002624">
    <property type="entry name" value="DCK/DGK"/>
</dbReference>
<dbReference type="Pfam" id="PF01712">
    <property type="entry name" value="dNK"/>
    <property type="match status" value="1"/>
</dbReference>
<dbReference type="InterPro" id="IPR050566">
    <property type="entry name" value="Deoxyribonucleoside_kinase"/>
</dbReference>
<dbReference type="EMBL" id="LCLA01000019">
    <property type="protein sequence ID" value="KKU10136.1"/>
    <property type="molecule type" value="Genomic_DNA"/>
</dbReference>
<dbReference type="GO" id="GO:0019136">
    <property type="term" value="F:deoxynucleoside kinase activity"/>
    <property type="evidence" value="ECO:0007669"/>
    <property type="project" value="InterPro"/>
</dbReference>
<dbReference type="Gene3D" id="3.40.50.300">
    <property type="entry name" value="P-loop containing nucleotide triphosphate hydrolases"/>
    <property type="match status" value="1"/>
</dbReference>
<keyword evidence="2" id="KW-0067">ATP-binding</keyword>
<gene>
    <name evidence="4" type="ORF">UX13_C0019G0004</name>
</gene>
<evidence type="ECO:0000259" key="3">
    <source>
        <dbReference type="Pfam" id="PF01712"/>
    </source>
</evidence>
<dbReference type="PIRSF" id="PIRSF000705">
    <property type="entry name" value="DNK"/>
    <property type="match status" value="1"/>
</dbReference>
<keyword evidence="2" id="KW-0547">Nucleotide-binding</keyword>
<evidence type="ECO:0000313" key="4">
    <source>
        <dbReference type="EMBL" id="KKU10136.1"/>
    </source>
</evidence>
<dbReference type="InterPro" id="IPR027417">
    <property type="entry name" value="P-loop_NTPase"/>
</dbReference>
<feature type="domain" description="Deoxynucleoside kinase" evidence="3">
    <location>
        <begin position="14"/>
        <end position="206"/>
    </location>
</feature>
<feature type="binding site" evidence="2">
    <location>
        <begin position="18"/>
        <end position="26"/>
    </location>
    <ligand>
        <name>ATP</name>
        <dbReference type="ChEBI" id="CHEBI:30616"/>
    </ligand>
</feature>
<feature type="binding site" evidence="2">
    <location>
        <begin position="147"/>
        <end position="151"/>
    </location>
    <ligand>
        <name>ATP</name>
        <dbReference type="ChEBI" id="CHEBI:30616"/>
    </ligand>
</feature>
<keyword evidence="4" id="KW-0418">Kinase</keyword>
<reference evidence="4 5" key="1">
    <citation type="journal article" date="2015" name="Nature">
        <title>rRNA introns, odd ribosomes, and small enigmatic genomes across a large radiation of phyla.</title>
        <authorList>
            <person name="Brown C.T."/>
            <person name="Hug L.A."/>
            <person name="Thomas B.C."/>
            <person name="Sharon I."/>
            <person name="Castelle C.J."/>
            <person name="Singh A."/>
            <person name="Wilkins M.J."/>
            <person name="Williams K.H."/>
            <person name="Banfield J.F."/>
        </authorList>
    </citation>
    <scope>NUCLEOTIDE SEQUENCE [LARGE SCALE GENOMIC DNA]</scope>
</reference>
<comment type="caution">
    <text evidence="4">The sequence shown here is derived from an EMBL/GenBank/DDBJ whole genome shotgun (WGS) entry which is preliminary data.</text>
</comment>
<protein>
    <submittedName>
        <fullName evidence="4">Deoxynucleoside kinase</fullName>
    </submittedName>
</protein>
<organism evidence="4 5">
    <name type="scientific">Candidatus Woesebacteria bacterium GW2011_GWB1_45_5</name>
    <dbReference type="NCBI Taxonomy" id="1618581"/>
    <lineage>
        <taxon>Bacteria</taxon>
        <taxon>Candidatus Woeseibacteriota</taxon>
    </lineage>
</organism>
<evidence type="ECO:0000256" key="1">
    <source>
        <dbReference type="PIRSR" id="PIRSR000705-1"/>
    </source>
</evidence>
<feature type="active site" description="Proton acceptor" evidence="1">
    <location>
        <position position="88"/>
    </location>
</feature>
<sequence>MIVKERLAKEPITIGVLGPIGSGKSTLCRILSERLNVERIEENFSENPFLKDFYKNPQQFSFRSQLWFLKSTVDQLMEIRENRTRILDPANEMNFLYAETHRRLGWMSKHEFEIYNKLYVVLTEKSGIKTPDLYLCINAKLSVLQERIIKRGRPFELTMLKNHPHYLSNLSAEVDAFRAGNFLQIDTTHDNSIDETHIDGLMERIKRNI</sequence>
<dbReference type="GO" id="GO:0005524">
    <property type="term" value="F:ATP binding"/>
    <property type="evidence" value="ECO:0007669"/>
    <property type="project" value="UniProtKB-KW"/>
</dbReference>
<evidence type="ECO:0000256" key="2">
    <source>
        <dbReference type="PIRSR" id="PIRSR000705-3"/>
    </source>
</evidence>
<proteinExistence type="predicted"/>
<dbReference type="InterPro" id="IPR031314">
    <property type="entry name" value="DNK_dom"/>
</dbReference>